<name>A0A0R2A5Z0_9LACO</name>
<dbReference type="EMBL" id="AYYY01000011">
    <property type="protein sequence ID" value="KRM62069.1"/>
    <property type="molecule type" value="Genomic_DNA"/>
</dbReference>
<organism evidence="2 3">
    <name type="scientific">Paucilactobacillus vaccinostercus DSM 20634</name>
    <dbReference type="NCBI Taxonomy" id="1423813"/>
    <lineage>
        <taxon>Bacteria</taxon>
        <taxon>Bacillati</taxon>
        <taxon>Bacillota</taxon>
        <taxon>Bacilli</taxon>
        <taxon>Lactobacillales</taxon>
        <taxon>Lactobacillaceae</taxon>
        <taxon>Paucilactobacillus</taxon>
    </lineage>
</organism>
<dbReference type="Proteomes" id="UP000051733">
    <property type="component" value="Unassembled WGS sequence"/>
</dbReference>
<proteinExistence type="predicted"/>
<feature type="domain" description="IrrE N-terminal-like" evidence="1">
    <location>
        <begin position="26"/>
        <end position="110"/>
    </location>
</feature>
<sequence length="141" mass="16134">MKKEDIIRTTKLIVDRYQTANPFLLAEKLNVEVDWMPLGNFPLGKTIYDNSAPLIVLNERIKNKPIQYFTLSHELGHVILQEGLVGYYVGVRFGHAKLENEANEFAVSLLGQLYIEENCRIPNNYFELVGSYGLPADNIIY</sequence>
<comment type="caution">
    <text evidence="2">The sequence shown here is derived from an EMBL/GenBank/DDBJ whole genome shotgun (WGS) entry which is preliminary data.</text>
</comment>
<dbReference type="STRING" id="1423813.FC26_GL000798"/>
<dbReference type="Gene3D" id="1.10.10.2910">
    <property type="match status" value="1"/>
</dbReference>
<dbReference type="InterPro" id="IPR010359">
    <property type="entry name" value="IrrE_HExxH"/>
</dbReference>
<keyword evidence="3" id="KW-1185">Reference proteome</keyword>
<gene>
    <name evidence="2" type="ORF">FC26_GL000798</name>
</gene>
<dbReference type="AlphaFoldDB" id="A0A0R2A5Z0"/>
<dbReference type="RefSeq" id="WP_057777737.1">
    <property type="nucleotide sequence ID" value="NZ_AYYY01000011.1"/>
</dbReference>
<evidence type="ECO:0000313" key="2">
    <source>
        <dbReference type="EMBL" id="KRM62069.1"/>
    </source>
</evidence>
<evidence type="ECO:0000313" key="3">
    <source>
        <dbReference type="Proteomes" id="UP000051733"/>
    </source>
</evidence>
<dbReference type="PATRIC" id="fig|1423813.3.peg.809"/>
<dbReference type="Pfam" id="PF06114">
    <property type="entry name" value="Peptidase_M78"/>
    <property type="match status" value="1"/>
</dbReference>
<accession>A0A0R2A5Z0</accession>
<reference evidence="2 3" key="1">
    <citation type="journal article" date="2015" name="Genome Announc.">
        <title>Expanding the biotechnology potential of lactobacilli through comparative genomics of 213 strains and associated genera.</title>
        <authorList>
            <person name="Sun Z."/>
            <person name="Harris H.M."/>
            <person name="McCann A."/>
            <person name="Guo C."/>
            <person name="Argimon S."/>
            <person name="Zhang W."/>
            <person name="Yang X."/>
            <person name="Jeffery I.B."/>
            <person name="Cooney J.C."/>
            <person name="Kagawa T.F."/>
            <person name="Liu W."/>
            <person name="Song Y."/>
            <person name="Salvetti E."/>
            <person name="Wrobel A."/>
            <person name="Rasinkangas P."/>
            <person name="Parkhill J."/>
            <person name="Rea M.C."/>
            <person name="O'Sullivan O."/>
            <person name="Ritari J."/>
            <person name="Douillard F.P."/>
            <person name="Paul Ross R."/>
            <person name="Yang R."/>
            <person name="Briner A.E."/>
            <person name="Felis G.E."/>
            <person name="de Vos W.M."/>
            <person name="Barrangou R."/>
            <person name="Klaenhammer T.R."/>
            <person name="Caufield P.W."/>
            <person name="Cui Y."/>
            <person name="Zhang H."/>
            <person name="O'Toole P.W."/>
        </authorList>
    </citation>
    <scope>NUCLEOTIDE SEQUENCE [LARGE SCALE GENOMIC DNA]</scope>
    <source>
        <strain evidence="2 3">DSM 20634</strain>
    </source>
</reference>
<evidence type="ECO:0000259" key="1">
    <source>
        <dbReference type="Pfam" id="PF06114"/>
    </source>
</evidence>
<dbReference type="OrthoDB" id="9816277at2"/>
<protein>
    <recommendedName>
        <fullName evidence="1">IrrE N-terminal-like domain-containing protein</fullName>
    </recommendedName>
</protein>